<comment type="caution">
    <text evidence="4">The sequence shown here is derived from an EMBL/GenBank/DDBJ whole genome shotgun (WGS) entry which is preliminary data.</text>
</comment>
<sequence length="220" mass="24626">MIGPAILSSYNSDNDPEYEPELGSAGDEGTKAEAFRRFEEHCNGTQILPGDIRTPVYVTVLTHGDKQIFDRMMKQYDEEDLVDEKTRIGHILGAVQDNDLKAQVLEFALSDKVRNMDSVGVLAGVTGSLEGRQMLWKFVQDNWTELYRRYGTSTLLFRLVQVVTDGVASAKTAEEMKEFFITHEAKSAERAIKQGLENIASNVAFLEKQGAGILKFLDQQ</sequence>
<dbReference type="GO" id="GO:0005737">
    <property type="term" value="C:cytoplasm"/>
    <property type="evidence" value="ECO:0007669"/>
    <property type="project" value="TreeGrafter"/>
</dbReference>
<proteinExistence type="inferred from homology"/>
<dbReference type="Proteomes" id="UP000735302">
    <property type="component" value="Unassembled WGS sequence"/>
</dbReference>
<dbReference type="PANTHER" id="PTHR11533:SF174">
    <property type="entry name" value="PUROMYCIN-SENSITIVE AMINOPEPTIDASE-RELATED"/>
    <property type="match status" value="1"/>
</dbReference>
<name>A0AAV3ZXP6_9GAST</name>
<dbReference type="GO" id="GO:0006508">
    <property type="term" value="P:proteolysis"/>
    <property type="evidence" value="ECO:0007669"/>
    <property type="project" value="TreeGrafter"/>
</dbReference>
<gene>
    <name evidence="4" type="ORF">PoB_002648000</name>
</gene>
<feature type="domain" description="ERAP1-like C-terminal" evidence="3">
    <location>
        <begin position="22"/>
        <end position="200"/>
    </location>
</feature>
<evidence type="ECO:0000259" key="3">
    <source>
        <dbReference type="Pfam" id="PF11838"/>
    </source>
</evidence>
<dbReference type="InterPro" id="IPR050344">
    <property type="entry name" value="Peptidase_M1_aminopeptidases"/>
</dbReference>
<evidence type="ECO:0000256" key="1">
    <source>
        <dbReference type="ARBA" id="ARBA00010136"/>
    </source>
</evidence>
<dbReference type="GO" id="GO:0042277">
    <property type="term" value="F:peptide binding"/>
    <property type="evidence" value="ECO:0007669"/>
    <property type="project" value="TreeGrafter"/>
</dbReference>
<keyword evidence="4" id="KW-0645">Protease</keyword>
<dbReference type="AlphaFoldDB" id="A0AAV3ZXP6"/>
<dbReference type="InterPro" id="IPR024571">
    <property type="entry name" value="ERAP1-like_C_dom"/>
</dbReference>
<dbReference type="GO" id="GO:0008270">
    <property type="term" value="F:zinc ion binding"/>
    <property type="evidence" value="ECO:0007669"/>
    <property type="project" value="TreeGrafter"/>
</dbReference>
<dbReference type="GO" id="GO:0043171">
    <property type="term" value="P:peptide catabolic process"/>
    <property type="evidence" value="ECO:0007669"/>
    <property type="project" value="TreeGrafter"/>
</dbReference>
<dbReference type="PANTHER" id="PTHR11533">
    <property type="entry name" value="PROTEASE M1 ZINC METALLOPROTEASE"/>
    <property type="match status" value="1"/>
</dbReference>
<evidence type="ECO:0000313" key="5">
    <source>
        <dbReference type="Proteomes" id="UP000735302"/>
    </source>
</evidence>
<dbReference type="Gene3D" id="1.25.50.20">
    <property type="match status" value="1"/>
</dbReference>
<dbReference type="GO" id="GO:0005615">
    <property type="term" value="C:extracellular space"/>
    <property type="evidence" value="ECO:0007669"/>
    <property type="project" value="TreeGrafter"/>
</dbReference>
<keyword evidence="4" id="KW-0378">Hydrolase</keyword>
<keyword evidence="5" id="KW-1185">Reference proteome</keyword>
<organism evidence="4 5">
    <name type="scientific">Plakobranchus ocellatus</name>
    <dbReference type="NCBI Taxonomy" id="259542"/>
    <lineage>
        <taxon>Eukaryota</taxon>
        <taxon>Metazoa</taxon>
        <taxon>Spiralia</taxon>
        <taxon>Lophotrochozoa</taxon>
        <taxon>Mollusca</taxon>
        <taxon>Gastropoda</taxon>
        <taxon>Heterobranchia</taxon>
        <taxon>Euthyneura</taxon>
        <taxon>Panpulmonata</taxon>
        <taxon>Sacoglossa</taxon>
        <taxon>Placobranchoidea</taxon>
        <taxon>Plakobranchidae</taxon>
        <taxon>Plakobranchus</taxon>
    </lineage>
</organism>
<evidence type="ECO:0000256" key="2">
    <source>
        <dbReference type="SAM" id="MobiDB-lite"/>
    </source>
</evidence>
<keyword evidence="4" id="KW-0031">Aminopeptidase</keyword>
<dbReference type="EMBL" id="BLXT01003024">
    <property type="protein sequence ID" value="GFN99974.1"/>
    <property type="molecule type" value="Genomic_DNA"/>
</dbReference>
<accession>A0AAV3ZXP6</accession>
<dbReference type="GO" id="GO:0070006">
    <property type="term" value="F:metalloaminopeptidase activity"/>
    <property type="evidence" value="ECO:0007669"/>
    <property type="project" value="TreeGrafter"/>
</dbReference>
<protein>
    <submittedName>
        <fullName evidence="4">Puromycin-sensitive aminopeptidase</fullName>
    </submittedName>
</protein>
<dbReference type="GO" id="GO:0016020">
    <property type="term" value="C:membrane"/>
    <property type="evidence" value="ECO:0007669"/>
    <property type="project" value="TreeGrafter"/>
</dbReference>
<evidence type="ECO:0000313" key="4">
    <source>
        <dbReference type="EMBL" id="GFN99974.1"/>
    </source>
</evidence>
<comment type="similarity">
    <text evidence="1">Belongs to the peptidase M1 family.</text>
</comment>
<reference evidence="4 5" key="1">
    <citation type="journal article" date="2021" name="Elife">
        <title>Chloroplast acquisition without the gene transfer in kleptoplastic sea slugs, Plakobranchus ocellatus.</title>
        <authorList>
            <person name="Maeda T."/>
            <person name="Takahashi S."/>
            <person name="Yoshida T."/>
            <person name="Shimamura S."/>
            <person name="Takaki Y."/>
            <person name="Nagai Y."/>
            <person name="Toyoda A."/>
            <person name="Suzuki Y."/>
            <person name="Arimoto A."/>
            <person name="Ishii H."/>
            <person name="Satoh N."/>
            <person name="Nishiyama T."/>
            <person name="Hasebe M."/>
            <person name="Maruyama T."/>
            <person name="Minagawa J."/>
            <person name="Obokata J."/>
            <person name="Shigenobu S."/>
        </authorList>
    </citation>
    <scope>NUCLEOTIDE SEQUENCE [LARGE SCALE GENOMIC DNA]</scope>
</reference>
<dbReference type="Pfam" id="PF11838">
    <property type="entry name" value="ERAP1_C"/>
    <property type="match status" value="1"/>
</dbReference>
<feature type="region of interest" description="Disordered" evidence="2">
    <location>
        <begin position="1"/>
        <end position="27"/>
    </location>
</feature>